<evidence type="ECO:0000256" key="3">
    <source>
        <dbReference type="ARBA" id="ARBA00022737"/>
    </source>
</evidence>
<gene>
    <name evidence="7" type="primary">LOC103638982</name>
</gene>
<evidence type="ECO:0000259" key="6">
    <source>
        <dbReference type="Pfam" id="PF18052"/>
    </source>
</evidence>
<dbReference type="PANTHER" id="PTHR19338">
    <property type="entry name" value="TRANSLOCASE OF INNER MITOCHONDRIAL MEMBRANE 13 HOMOLOG"/>
    <property type="match status" value="1"/>
</dbReference>
<reference evidence="7" key="2">
    <citation type="submission" date="2019-07" db="EMBL/GenBank/DDBJ databases">
        <authorList>
            <person name="Seetharam A."/>
            <person name="Woodhouse M."/>
            <person name="Cannon E."/>
        </authorList>
    </citation>
    <scope>NUCLEOTIDE SEQUENCE [LARGE SCALE GENOMIC DNA]</scope>
    <source>
        <strain evidence="7">cv. B73</strain>
    </source>
</reference>
<dbReference type="RefSeq" id="XP_020400077.1">
    <property type="nucleotide sequence ID" value="XM_020544488.2"/>
</dbReference>
<proteinExistence type="inferred from homology"/>
<dbReference type="OrthoDB" id="671387at2759"/>
<feature type="domain" description="Disease resistance N-terminal" evidence="6">
    <location>
        <begin position="22"/>
        <end position="83"/>
    </location>
</feature>
<dbReference type="AlphaFoldDB" id="A0A804R7Z4"/>
<dbReference type="Pfam" id="PF18052">
    <property type="entry name" value="Rx_N"/>
    <property type="match status" value="1"/>
</dbReference>
<dbReference type="InterPro" id="IPR041118">
    <property type="entry name" value="Rx_N"/>
</dbReference>
<keyword evidence="5" id="KW-0611">Plant defense</keyword>
<dbReference type="Proteomes" id="UP000007305">
    <property type="component" value="Chromosome 9"/>
</dbReference>
<dbReference type="Gramene" id="Zm00001eb392080_T001">
    <property type="protein sequence ID" value="Zm00001eb392080_P001"/>
    <property type="gene ID" value="Zm00001eb392080"/>
</dbReference>
<evidence type="ECO:0000313" key="7">
    <source>
        <dbReference type="EnsemblPlants" id="Zm00001eb392080_P001"/>
    </source>
</evidence>
<evidence type="ECO:0000256" key="4">
    <source>
        <dbReference type="ARBA" id="ARBA00022741"/>
    </source>
</evidence>
<sequence length="239" mass="26752">MADLVLGLAMSAVEGTLTAAKSAIEEKKLEKNIQRDLMLISDEFEMMHSFLNVSKERGSDEMVRTLVRQVRNMALDVEDCIVLVDMKFHRWWSPLLGWFPSCCSKLAAPPPMDLIDDEAVTAIELLKSRVEAMGQRNERYMQIGDCGAPKLSEKTHQQTGADATAGKTCPARLTGRLSEYTYPTTRPVAASSCTPSNSKWRACAWGDHTKYWSWSSSHLLILSVYSSMRRRSSHKVSSS</sequence>
<dbReference type="PANTHER" id="PTHR19338:SF58">
    <property type="entry name" value="OS09G0517100 PROTEIN"/>
    <property type="match status" value="1"/>
</dbReference>
<evidence type="ECO:0000256" key="2">
    <source>
        <dbReference type="ARBA" id="ARBA00022614"/>
    </source>
</evidence>
<comment type="similarity">
    <text evidence="1">Belongs to the disease resistance NB-LRR family.</text>
</comment>
<keyword evidence="3" id="KW-0677">Repeat</keyword>
<dbReference type="KEGG" id="zma:103638982"/>
<accession>A0A804R7Z4</accession>
<protein>
    <recommendedName>
        <fullName evidence="6">Disease resistance N-terminal domain-containing protein</fullName>
    </recommendedName>
</protein>
<dbReference type="EnsemblPlants" id="Zm00001eb392080_T001">
    <property type="protein sequence ID" value="Zm00001eb392080_P001"/>
    <property type="gene ID" value="Zm00001eb392080"/>
</dbReference>
<keyword evidence="8" id="KW-1185">Reference proteome</keyword>
<evidence type="ECO:0000313" key="8">
    <source>
        <dbReference type="Proteomes" id="UP000007305"/>
    </source>
</evidence>
<keyword evidence="2" id="KW-0433">Leucine-rich repeat</keyword>
<evidence type="ECO:0000256" key="5">
    <source>
        <dbReference type="ARBA" id="ARBA00022821"/>
    </source>
</evidence>
<reference evidence="8" key="1">
    <citation type="journal article" date="2009" name="Science">
        <title>The B73 maize genome: complexity, diversity, and dynamics.</title>
        <authorList>
            <person name="Schnable P.S."/>
            <person name="Ware D."/>
            <person name="Fulton R.S."/>
            <person name="Stein J.C."/>
            <person name="Wei F."/>
            <person name="Pasternak S."/>
            <person name="Liang C."/>
            <person name="Zhang J."/>
            <person name="Fulton L."/>
            <person name="Graves T.A."/>
            <person name="Minx P."/>
            <person name="Reily A.D."/>
            <person name="Courtney L."/>
            <person name="Kruchowski S.S."/>
            <person name="Tomlinson C."/>
            <person name="Strong C."/>
            <person name="Delehaunty K."/>
            <person name="Fronick C."/>
            <person name="Courtney B."/>
            <person name="Rock S.M."/>
            <person name="Belter E."/>
            <person name="Du F."/>
            <person name="Kim K."/>
            <person name="Abbott R.M."/>
            <person name="Cotton M."/>
            <person name="Levy A."/>
            <person name="Marchetto P."/>
            <person name="Ochoa K."/>
            <person name="Jackson S.M."/>
            <person name="Gillam B."/>
            <person name="Chen W."/>
            <person name="Yan L."/>
            <person name="Higginbotham J."/>
            <person name="Cardenas M."/>
            <person name="Waligorski J."/>
            <person name="Applebaum E."/>
            <person name="Phelps L."/>
            <person name="Falcone J."/>
            <person name="Kanchi K."/>
            <person name="Thane T."/>
            <person name="Scimone A."/>
            <person name="Thane N."/>
            <person name="Henke J."/>
            <person name="Wang T."/>
            <person name="Ruppert J."/>
            <person name="Shah N."/>
            <person name="Rotter K."/>
            <person name="Hodges J."/>
            <person name="Ingenthron E."/>
            <person name="Cordes M."/>
            <person name="Kohlberg S."/>
            <person name="Sgro J."/>
            <person name="Delgado B."/>
            <person name="Mead K."/>
            <person name="Chinwalla A."/>
            <person name="Leonard S."/>
            <person name="Crouse K."/>
            <person name="Collura K."/>
            <person name="Kudrna D."/>
            <person name="Currie J."/>
            <person name="He R."/>
            <person name="Angelova A."/>
            <person name="Rajasekar S."/>
            <person name="Mueller T."/>
            <person name="Lomeli R."/>
            <person name="Scara G."/>
            <person name="Ko A."/>
            <person name="Delaney K."/>
            <person name="Wissotski M."/>
            <person name="Lopez G."/>
            <person name="Campos D."/>
            <person name="Braidotti M."/>
            <person name="Ashley E."/>
            <person name="Golser W."/>
            <person name="Kim H."/>
            <person name="Lee S."/>
            <person name="Lin J."/>
            <person name="Dujmic Z."/>
            <person name="Kim W."/>
            <person name="Talag J."/>
            <person name="Zuccolo A."/>
            <person name="Fan C."/>
            <person name="Sebastian A."/>
            <person name="Kramer M."/>
            <person name="Spiegel L."/>
            <person name="Nascimento L."/>
            <person name="Zutavern T."/>
            <person name="Miller B."/>
            <person name="Ambroise C."/>
            <person name="Muller S."/>
            <person name="Spooner W."/>
            <person name="Narechania A."/>
            <person name="Ren L."/>
            <person name="Wei S."/>
            <person name="Kumari S."/>
            <person name="Faga B."/>
            <person name="Levy M.J."/>
            <person name="McMahan L."/>
            <person name="Van Buren P."/>
            <person name="Vaughn M.W."/>
            <person name="Ying K."/>
            <person name="Yeh C.-T."/>
            <person name="Emrich S.J."/>
            <person name="Jia Y."/>
            <person name="Kalyanaraman A."/>
            <person name="Hsia A.-P."/>
            <person name="Barbazuk W.B."/>
            <person name="Baucom R.S."/>
            <person name="Brutnell T.P."/>
            <person name="Carpita N.C."/>
            <person name="Chaparro C."/>
            <person name="Chia J.-M."/>
            <person name="Deragon J.-M."/>
            <person name="Estill J.C."/>
            <person name="Fu Y."/>
            <person name="Jeddeloh J.A."/>
            <person name="Han Y."/>
            <person name="Lee H."/>
            <person name="Li P."/>
            <person name="Lisch D.R."/>
            <person name="Liu S."/>
            <person name="Liu Z."/>
            <person name="Nagel D.H."/>
            <person name="McCann M.C."/>
            <person name="SanMiguel P."/>
            <person name="Myers A.M."/>
            <person name="Nettleton D."/>
            <person name="Nguyen J."/>
            <person name="Penning B.W."/>
            <person name="Ponnala L."/>
            <person name="Schneider K.L."/>
            <person name="Schwartz D.C."/>
            <person name="Sharma A."/>
            <person name="Soderlund C."/>
            <person name="Springer N.M."/>
            <person name="Sun Q."/>
            <person name="Wang H."/>
            <person name="Waterman M."/>
            <person name="Westerman R."/>
            <person name="Wolfgruber T.K."/>
            <person name="Yang L."/>
            <person name="Yu Y."/>
            <person name="Zhang L."/>
            <person name="Zhou S."/>
            <person name="Zhu Q."/>
            <person name="Bennetzen J.L."/>
            <person name="Dawe R.K."/>
            <person name="Jiang J."/>
            <person name="Jiang N."/>
            <person name="Presting G.G."/>
            <person name="Wessler S.R."/>
            <person name="Aluru S."/>
            <person name="Martienssen R.A."/>
            <person name="Clifton S.W."/>
            <person name="McCombie W.R."/>
            <person name="Wing R.A."/>
            <person name="Wilson R.K."/>
        </authorList>
    </citation>
    <scope>NUCLEOTIDE SEQUENCE [LARGE SCALE GENOMIC DNA]</scope>
    <source>
        <strain evidence="8">cv. B73</strain>
    </source>
</reference>
<dbReference type="GO" id="GO:0006952">
    <property type="term" value="P:defense response"/>
    <property type="evidence" value="ECO:0007669"/>
    <property type="project" value="UniProtKB-KW"/>
</dbReference>
<dbReference type="RefSeq" id="XP_008659991.1">
    <property type="nucleotide sequence ID" value="XM_008661769.3"/>
</dbReference>
<dbReference type="GO" id="GO:0000166">
    <property type="term" value="F:nucleotide binding"/>
    <property type="evidence" value="ECO:0007669"/>
    <property type="project" value="UniProtKB-KW"/>
</dbReference>
<reference evidence="7" key="3">
    <citation type="submission" date="2021-05" db="UniProtKB">
        <authorList>
            <consortium name="EnsemblPlants"/>
        </authorList>
    </citation>
    <scope>IDENTIFICATION</scope>
    <source>
        <strain evidence="7">cv. B73</strain>
    </source>
</reference>
<name>A0A804R7Z4_MAIZE</name>
<dbReference type="InParanoid" id="A0A804R7Z4"/>
<keyword evidence="4" id="KW-0547">Nucleotide-binding</keyword>
<organism evidence="7 8">
    <name type="scientific">Zea mays</name>
    <name type="common">Maize</name>
    <dbReference type="NCBI Taxonomy" id="4577"/>
    <lineage>
        <taxon>Eukaryota</taxon>
        <taxon>Viridiplantae</taxon>
        <taxon>Streptophyta</taxon>
        <taxon>Embryophyta</taxon>
        <taxon>Tracheophyta</taxon>
        <taxon>Spermatophyta</taxon>
        <taxon>Magnoliopsida</taxon>
        <taxon>Liliopsida</taxon>
        <taxon>Poales</taxon>
        <taxon>Poaceae</taxon>
        <taxon>PACMAD clade</taxon>
        <taxon>Panicoideae</taxon>
        <taxon>Andropogonodae</taxon>
        <taxon>Andropogoneae</taxon>
        <taxon>Tripsacinae</taxon>
        <taxon>Zea</taxon>
    </lineage>
</organism>
<dbReference type="Gene3D" id="1.20.5.4130">
    <property type="match status" value="1"/>
</dbReference>
<dbReference type="GeneID" id="103638982"/>
<evidence type="ECO:0000256" key="1">
    <source>
        <dbReference type="ARBA" id="ARBA00008894"/>
    </source>
</evidence>